<comment type="caution">
    <text evidence="1">The sequence shown here is derived from an EMBL/GenBank/DDBJ whole genome shotgun (WGS) entry which is preliminary data.</text>
</comment>
<dbReference type="Proteomes" id="UP001396334">
    <property type="component" value="Unassembled WGS sequence"/>
</dbReference>
<accession>A0ABR2U788</accession>
<sequence length="123" mass="13499">MARSNPLWVSQSIFFSLRITVKVEFSILLPSLVFIFHFRSCREILGTLQTSESETRFGSEAGMLPLSAQFDRARTSGLIRNYSAGPRTSNLEKCTFQLGRVGGGGFVARYPDGEVLPSAAFSG</sequence>
<evidence type="ECO:0000313" key="1">
    <source>
        <dbReference type="EMBL" id="KAK9045368.1"/>
    </source>
</evidence>
<evidence type="ECO:0000313" key="2">
    <source>
        <dbReference type="Proteomes" id="UP001396334"/>
    </source>
</evidence>
<proteinExistence type="predicted"/>
<name>A0ABR2U788_9ROSI</name>
<reference evidence="1 2" key="1">
    <citation type="journal article" date="2024" name="G3 (Bethesda)">
        <title>Genome assembly of Hibiscus sabdariffa L. provides insights into metabolisms of medicinal natural products.</title>
        <authorList>
            <person name="Kim T."/>
        </authorList>
    </citation>
    <scope>NUCLEOTIDE SEQUENCE [LARGE SCALE GENOMIC DNA]</scope>
    <source>
        <strain evidence="1">TK-2024</strain>
        <tissue evidence="1">Old leaves</tissue>
    </source>
</reference>
<protein>
    <submittedName>
        <fullName evidence="1">Uncharacterized protein</fullName>
    </submittedName>
</protein>
<dbReference type="EMBL" id="JBBPBN010000002">
    <property type="protein sequence ID" value="KAK9045368.1"/>
    <property type="molecule type" value="Genomic_DNA"/>
</dbReference>
<gene>
    <name evidence="1" type="ORF">V6N11_059251</name>
</gene>
<organism evidence="1 2">
    <name type="scientific">Hibiscus sabdariffa</name>
    <name type="common">roselle</name>
    <dbReference type="NCBI Taxonomy" id="183260"/>
    <lineage>
        <taxon>Eukaryota</taxon>
        <taxon>Viridiplantae</taxon>
        <taxon>Streptophyta</taxon>
        <taxon>Embryophyta</taxon>
        <taxon>Tracheophyta</taxon>
        <taxon>Spermatophyta</taxon>
        <taxon>Magnoliopsida</taxon>
        <taxon>eudicotyledons</taxon>
        <taxon>Gunneridae</taxon>
        <taxon>Pentapetalae</taxon>
        <taxon>rosids</taxon>
        <taxon>malvids</taxon>
        <taxon>Malvales</taxon>
        <taxon>Malvaceae</taxon>
        <taxon>Malvoideae</taxon>
        <taxon>Hibiscus</taxon>
    </lineage>
</organism>
<keyword evidence="2" id="KW-1185">Reference proteome</keyword>